<dbReference type="NCBIfam" id="TIGR01166">
    <property type="entry name" value="cbiO"/>
    <property type="match status" value="1"/>
</dbReference>
<dbReference type="InterPro" id="IPR015856">
    <property type="entry name" value="ABC_transpr_CbiO/EcfA_su"/>
</dbReference>
<evidence type="ECO:0000256" key="4">
    <source>
        <dbReference type="ARBA" id="ARBA00022475"/>
    </source>
</evidence>
<proteinExistence type="inferred from homology"/>
<protein>
    <recommendedName>
        <fullName evidence="9">ABC transporter ATP-binding protein</fullName>
    </recommendedName>
</protein>
<reference evidence="11 12" key="1">
    <citation type="journal article" date="2014" name="ISME J.">
        <title>Candidatus Competibacter-lineage genomes retrieved from metagenomes reveal functional metabolic diversity.</title>
        <authorList>
            <person name="McIlroy S.J."/>
            <person name="Albertsen M."/>
            <person name="Andresen E.K."/>
            <person name="Saunders A.M."/>
            <person name="Kristiansen R."/>
            <person name="Stokholm-Bjerregaard M."/>
            <person name="Nielsen K.L."/>
            <person name="Nielsen P.H."/>
        </authorList>
    </citation>
    <scope>NUCLEOTIDE SEQUENCE [LARGE SCALE GENOMIC DNA]</scope>
    <source>
        <strain evidence="11 12">Run_B_J11</strain>
    </source>
</reference>
<dbReference type="SUPFAM" id="SSF52540">
    <property type="entry name" value="P-loop containing nucleoside triphosphate hydrolases"/>
    <property type="match status" value="1"/>
</dbReference>
<dbReference type="PROSITE" id="PS50893">
    <property type="entry name" value="ABC_TRANSPORTER_2"/>
    <property type="match status" value="1"/>
</dbReference>
<evidence type="ECO:0000256" key="2">
    <source>
        <dbReference type="ARBA" id="ARBA00005417"/>
    </source>
</evidence>
<evidence type="ECO:0000313" key="12">
    <source>
        <dbReference type="Proteomes" id="UP000019184"/>
    </source>
</evidence>
<keyword evidence="5 9" id="KW-0547">Nucleotide-binding</keyword>
<dbReference type="AlphaFoldDB" id="A0A7U7J2K4"/>
<keyword evidence="6 9" id="KW-0067">ATP-binding</keyword>
<evidence type="ECO:0000256" key="3">
    <source>
        <dbReference type="ARBA" id="ARBA00022448"/>
    </source>
</evidence>
<dbReference type="GO" id="GO:0042626">
    <property type="term" value="F:ATPase-coupled transmembrane transporter activity"/>
    <property type="evidence" value="ECO:0007669"/>
    <property type="project" value="TreeGrafter"/>
</dbReference>
<dbReference type="EMBL" id="CBTK010000028">
    <property type="protein sequence ID" value="CDH43568.1"/>
    <property type="molecule type" value="Genomic_DNA"/>
</dbReference>
<dbReference type="InterPro" id="IPR005876">
    <property type="entry name" value="Co_trans_ATP-bd"/>
</dbReference>
<dbReference type="CDD" id="cd03225">
    <property type="entry name" value="ABC_cobalt_CbiO_domain1"/>
    <property type="match status" value="1"/>
</dbReference>
<dbReference type="PANTHER" id="PTHR43553:SF24">
    <property type="entry name" value="ENERGY-COUPLING FACTOR TRANSPORTER ATP-BINDING PROTEIN ECFA1"/>
    <property type="match status" value="1"/>
</dbReference>
<keyword evidence="7" id="KW-1278">Translocase</keyword>
<evidence type="ECO:0000256" key="5">
    <source>
        <dbReference type="ARBA" id="ARBA00022741"/>
    </source>
</evidence>
<dbReference type="PANTHER" id="PTHR43553">
    <property type="entry name" value="HEAVY METAL TRANSPORTER"/>
    <property type="match status" value="1"/>
</dbReference>
<organism evidence="11 12">
    <name type="scientific">Candidatus Contendobacter odensis Run_B_J11</name>
    <dbReference type="NCBI Taxonomy" id="1400861"/>
    <lineage>
        <taxon>Bacteria</taxon>
        <taxon>Pseudomonadati</taxon>
        <taxon>Pseudomonadota</taxon>
        <taxon>Gammaproteobacteria</taxon>
        <taxon>Candidatus Competibacteraceae</taxon>
        <taxon>Candidatus Contendibacter</taxon>
    </lineage>
</organism>
<evidence type="ECO:0000313" key="11">
    <source>
        <dbReference type="EMBL" id="CDH43568.1"/>
    </source>
</evidence>
<dbReference type="SMART" id="SM00382">
    <property type="entry name" value="AAA"/>
    <property type="match status" value="1"/>
</dbReference>
<evidence type="ECO:0000259" key="10">
    <source>
        <dbReference type="PROSITE" id="PS50893"/>
    </source>
</evidence>
<evidence type="ECO:0000256" key="1">
    <source>
        <dbReference type="ARBA" id="ARBA00004202"/>
    </source>
</evidence>
<keyword evidence="11" id="KW-0378">Hydrolase</keyword>
<comment type="function">
    <text evidence="9">Part of an ABC transporter complex. Responsible for energy coupling to the transport system.</text>
</comment>
<dbReference type="PROSITE" id="PS00211">
    <property type="entry name" value="ABC_TRANSPORTER_1"/>
    <property type="match status" value="1"/>
</dbReference>
<dbReference type="InterPro" id="IPR050095">
    <property type="entry name" value="ECF_ABC_transporter_ATP-bd"/>
</dbReference>
<dbReference type="InterPro" id="IPR003439">
    <property type="entry name" value="ABC_transporter-like_ATP-bd"/>
</dbReference>
<sequence length="299" mass="32649">MTAPLLAVRGLEYTYPGGIAALRDLNLTVERGCKLAILGANGCGKTTLLLHLNGTFRPTRGEILLDGQPVGYDRRCLDQWRRRVGVVLQEPDDQLFAATVGQDVSFGPINLGLSAAETGERVREALESLRIAHLADRATHRLSFGQKKRVAIAGILAMRPEILALDEPTAGLDSHGVTHLLGALQQLHEAGTTLVFSTHDVELAYAWADQVALFHEGAVLRQGETAAVLADREVMSRARLRPPLLLELAQLLREEDGDDAWQPPRSREALLTLLRERLRDSGVTEEGGGERCRQAAEPQ</sequence>
<keyword evidence="8 9" id="KW-0472">Membrane</keyword>
<dbReference type="GO" id="GO:0016887">
    <property type="term" value="F:ATP hydrolysis activity"/>
    <property type="evidence" value="ECO:0007669"/>
    <property type="project" value="InterPro"/>
</dbReference>
<dbReference type="GO" id="GO:0043190">
    <property type="term" value="C:ATP-binding cassette (ABC) transporter complex"/>
    <property type="evidence" value="ECO:0007669"/>
    <property type="project" value="TreeGrafter"/>
</dbReference>
<name>A0A7U7J2K4_9GAMM</name>
<comment type="subcellular location">
    <subcellularLocation>
        <location evidence="1 9">Cell membrane</location>
        <topology evidence="1 9">Peripheral membrane protein</topology>
    </subcellularLocation>
</comment>
<dbReference type="GO" id="GO:0006824">
    <property type="term" value="P:cobalt ion transport"/>
    <property type="evidence" value="ECO:0007669"/>
    <property type="project" value="InterPro"/>
</dbReference>
<keyword evidence="12" id="KW-1185">Reference proteome</keyword>
<keyword evidence="4 9" id="KW-1003">Cell membrane</keyword>
<gene>
    <name evidence="11" type="primary">cbiO</name>
    <name evidence="11" type="ORF">BN874_1230078</name>
</gene>
<dbReference type="InterPro" id="IPR017871">
    <property type="entry name" value="ABC_transporter-like_CS"/>
</dbReference>
<evidence type="ECO:0000256" key="8">
    <source>
        <dbReference type="ARBA" id="ARBA00023136"/>
    </source>
</evidence>
<dbReference type="Gene3D" id="3.40.50.300">
    <property type="entry name" value="P-loop containing nucleotide triphosphate hydrolases"/>
    <property type="match status" value="1"/>
</dbReference>
<keyword evidence="3 9" id="KW-0813">Transport</keyword>
<feature type="domain" description="ABC transporter" evidence="10">
    <location>
        <begin position="6"/>
        <end position="241"/>
    </location>
</feature>
<dbReference type="InterPro" id="IPR027417">
    <property type="entry name" value="P-loop_NTPase"/>
</dbReference>
<evidence type="ECO:0000256" key="7">
    <source>
        <dbReference type="ARBA" id="ARBA00022967"/>
    </source>
</evidence>
<dbReference type="FunFam" id="3.40.50.300:FF:000224">
    <property type="entry name" value="Energy-coupling factor transporter ATP-binding protein EcfA"/>
    <property type="match status" value="1"/>
</dbReference>
<evidence type="ECO:0000256" key="9">
    <source>
        <dbReference type="RuleBase" id="RU364103"/>
    </source>
</evidence>
<dbReference type="RefSeq" id="WP_051497328.1">
    <property type="nucleotide sequence ID" value="NZ_CBTK010000028.1"/>
</dbReference>
<dbReference type="Pfam" id="PF00005">
    <property type="entry name" value="ABC_tran"/>
    <property type="match status" value="1"/>
</dbReference>
<comment type="caution">
    <text evidence="11">The sequence shown here is derived from an EMBL/GenBank/DDBJ whole genome shotgun (WGS) entry which is preliminary data.</text>
</comment>
<dbReference type="OrthoDB" id="9806726at2"/>
<dbReference type="GO" id="GO:0005524">
    <property type="term" value="F:ATP binding"/>
    <property type="evidence" value="ECO:0007669"/>
    <property type="project" value="UniProtKB-UniRule"/>
</dbReference>
<comment type="similarity">
    <text evidence="2 9">Belongs to the ABC transporter superfamily.</text>
</comment>
<evidence type="ECO:0000256" key="6">
    <source>
        <dbReference type="ARBA" id="ARBA00022840"/>
    </source>
</evidence>
<accession>A0A7U7J2K4</accession>
<dbReference type="Proteomes" id="UP000019184">
    <property type="component" value="Unassembled WGS sequence"/>
</dbReference>
<dbReference type="InterPro" id="IPR003593">
    <property type="entry name" value="AAA+_ATPase"/>
</dbReference>